<gene>
    <name evidence="3" type="ORF">JAZ04_17520</name>
</gene>
<dbReference type="PANTHER" id="PTHR38108">
    <property type="entry name" value="UPF0319 PROTEIN YCCT"/>
    <property type="match status" value="1"/>
</dbReference>
<sequence>MAKFYAKLLIGGVLLVWLSLAGCTVQAARITIPDSFEFLALDGQAVSGSLLSHQAQLELPEGEHEITLRYKDVIIDPDLGYEAVINSSPFVINLNAKSGVHYRLTPEPAAFKDKQAFAKNPQVTIRSELEPSPKSVETAAVDTTSRKESLAVNAQVHTDKLPKDAGEQLRYWWLKADQDTRQSFMSWIVSQ</sequence>
<keyword evidence="2" id="KW-0732">Signal</keyword>
<dbReference type="EMBL" id="JAEPDI010000014">
    <property type="protein sequence ID" value="MCG7940638.1"/>
    <property type="molecule type" value="Genomic_DNA"/>
</dbReference>
<dbReference type="Pfam" id="PF09829">
    <property type="entry name" value="DUF2057"/>
    <property type="match status" value="2"/>
</dbReference>
<organism evidence="3 4">
    <name type="scientific">Candidatus Thiodiazotropha lotti</name>
    <dbReference type="NCBI Taxonomy" id="2792787"/>
    <lineage>
        <taxon>Bacteria</taxon>
        <taxon>Pseudomonadati</taxon>
        <taxon>Pseudomonadota</taxon>
        <taxon>Gammaproteobacteria</taxon>
        <taxon>Chromatiales</taxon>
        <taxon>Sedimenticolaceae</taxon>
        <taxon>Candidatus Thiodiazotropha</taxon>
    </lineage>
</organism>
<dbReference type="InterPro" id="IPR018635">
    <property type="entry name" value="UPF0319"/>
</dbReference>
<comment type="similarity">
    <text evidence="1">Belongs to the UPF0319 family.</text>
</comment>
<evidence type="ECO:0000256" key="1">
    <source>
        <dbReference type="ARBA" id="ARBA00008490"/>
    </source>
</evidence>
<dbReference type="AlphaFoldDB" id="A0A9E4N1Q2"/>
<name>A0A9E4N1Q2_9GAMM</name>
<evidence type="ECO:0000313" key="4">
    <source>
        <dbReference type="Proteomes" id="UP000886687"/>
    </source>
</evidence>
<evidence type="ECO:0000313" key="3">
    <source>
        <dbReference type="EMBL" id="MCG7940638.1"/>
    </source>
</evidence>
<dbReference type="PANTHER" id="PTHR38108:SF1">
    <property type="entry name" value="UPF0319 PROTEIN YCCT"/>
    <property type="match status" value="1"/>
</dbReference>
<protein>
    <submittedName>
        <fullName evidence="3">DUF2057 domain-containing protein</fullName>
    </submittedName>
</protein>
<reference evidence="3" key="1">
    <citation type="journal article" date="2021" name="Proc. Natl. Acad. Sci. U.S.A.">
        <title>Global biogeography of chemosynthetic symbionts reveals both localized and globally distributed symbiont groups. .</title>
        <authorList>
            <person name="Osvatic J.T."/>
            <person name="Wilkins L.G.E."/>
            <person name="Leibrecht L."/>
            <person name="Leray M."/>
            <person name="Zauner S."/>
            <person name="Polzin J."/>
            <person name="Camacho Y."/>
            <person name="Gros O."/>
            <person name="van Gils J.A."/>
            <person name="Eisen J.A."/>
            <person name="Petersen J.M."/>
            <person name="Yuen B."/>
        </authorList>
    </citation>
    <scope>NUCLEOTIDE SEQUENCE</scope>
    <source>
        <strain evidence="3">MAGL173</strain>
    </source>
</reference>
<evidence type="ECO:0000256" key="2">
    <source>
        <dbReference type="ARBA" id="ARBA00022729"/>
    </source>
</evidence>
<dbReference type="PROSITE" id="PS51257">
    <property type="entry name" value="PROKAR_LIPOPROTEIN"/>
    <property type="match status" value="1"/>
</dbReference>
<accession>A0A9E4N1Q2</accession>
<comment type="caution">
    <text evidence="3">The sequence shown here is derived from an EMBL/GenBank/DDBJ whole genome shotgun (WGS) entry which is preliminary data.</text>
</comment>
<dbReference type="Proteomes" id="UP000886687">
    <property type="component" value="Unassembled WGS sequence"/>
</dbReference>
<proteinExistence type="inferred from homology"/>